<evidence type="ECO:0000313" key="3">
    <source>
        <dbReference type="EMBL" id="CQD22910.1"/>
    </source>
</evidence>
<dbReference type="Gene3D" id="3.30.420.10">
    <property type="entry name" value="Ribonuclease H-like superfamily/Ribonuclease H"/>
    <property type="match status" value="1"/>
</dbReference>
<dbReference type="GO" id="GO:0006313">
    <property type="term" value="P:DNA transposition"/>
    <property type="evidence" value="ECO:0007669"/>
    <property type="project" value="InterPro"/>
</dbReference>
<dbReference type="Pfam" id="PF13333">
    <property type="entry name" value="rve_2"/>
    <property type="match status" value="1"/>
</dbReference>
<proteinExistence type="predicted"/>
<dbReference type="EMBL" id="CTEE01000001">
    <property type="protein sequence ID" value="CQD22910.1"/>
    <property type="molecule type" value="Genomic_DNA"/>
</dbReference>
<dbReference type="OrthoDB" id="4469055at2"/>
<comment type="function">
    <text evidence="1">Involved in the transposition of the insertion sequence.</text>
</comment>
<dbReference type="SUPFAM" id="SSF46689">
    <property type="entry name" value="Homeodomain-like"/>
    <property type="match status" value="1"/>
</dbReference>
<accession>A0A0E4CQZ4</accession>
<dbReference type="Proteomes" id="UP000199251">
    <property type="component" value="Unassembled WGS sequence"/>
</dbReference>
<dbReference type="Pfam" id="PF01527">
    <property type="entry name" value="HTH_Tnp_1"/>
    <property type="match status" value="1"/>
</dbReference>
<dbReference type="STRING" id="141349.BN1232_05780"/>
<evidence type="ECO:0000256" key="1">
    <source>
        <dbReference type="ARBA" id="ARBA00002286"/>
    </source>
</evidence>
<dbReference type="AlphaFoldDB" id="A0A0E4CQZ4"/>
<feature type="domain" description="Integrase catalytic" evidence="2">
    <location>
        <begin position="217"/>
        <end position="380"/>
    </location>
</feature>
<organism evidence="3 4">
    <name type="scientific">Mycobacterium lentiflavum</name>
    <dbReference type="NCBI Taxonomy" id="141349"/>
    <lineage>
        <taxon>Bacteria</taxon>
        <taxon>Bacillati</taxon>
        <taxon>Actinomycetota</taxon>
        <taxon>Actinomycetes</taxon>
        <taxon>Mycobacteriales</taxon>
        <taxon>Mycobacteriaceae</taxon>
        <taxon>Mycobacterium</taxon>
        <taxon>Mycobacterium simiae complex</taxon>
    </lineage>
</organism>
<dbReference type="GO" id="GO:0003677">
    <property type="term" value="F:DNA binding"/>
    <property type="evidence" value="ECO:0007669"/>
    <property type="project" value="InterPro"/>
</dbReference>
<dbReference type="GO" id="GO:0004803">
    <property type="term" value="F:transposase activity"/>
    <property type="evidence" value="ECO:0007669"/>
    <property type="project" value="InterPro"/>
</dbReference>
<dbReference type="InterPro" id="IPR048020">
    <property type="entry name" value="Transpos_IS3"/>
</dbReference>
<dbReference type="PANTHER" id="PTHR46889:SF4">
    <property type="entry name" value="TRANSPOSASE INSO FOR INSERTION SEQUENCE ELEMENT IS911B-RELATED"/>
    <property type="match status" value="1"/>
</dbReference>
<evidence type="ECO:0000313" key="4">
    <source>
        <dbReference type="Proteomes" id="UP000199251"/>
    </source>
</evidence>
<dbReference type="Pfam" id="PF13276">
    <property type="entry name" value="HTH_21"/>
    <property type="match status" value="1"/>
</dbReference>
<dbReference type="InterPro" id="IPR036397">
    <property type="entry name" value="RNaseH_sf"/>
</dbReference>
<dbReference type="InterPro" id="IPR025948">
    <property type="entry name" value="HTH-like_dom"/>
</dbReference>
<dbReference type="PANTHER" id="PTHR46889">
    <property type="entry name" value="TRANSPOSASE INSF FOR INSERTION SEQUENCE IS3B-RELATED"/>
    <property type="match status" value="1"/>
</dbReference>
<dbReference type="InterPro" id="IPR009057">
    <property type="entry name" value="Homeodomain-like_sf"/>
</dbReference>
<evidence type="ECO:0000259" key="2">
    <source>
        <dbReference type="PROSITE" id="PS50994"/>
    </source>
</evidence>
<protein>
    <submittedName>
        <fullName evidence="3">Transposase</fullName>
    </submittedName>
</protein>
<dbReference type="Pfam" id="PF00665">
    <property type="entry name" value="rve"/>
    <property type="match status" value="1"/>
</dbReference>
<dbReference type="InterPro" id="IPR001584">
    <property type="entry name" value="Integrase_cat-core"/>
</dbReference>
<dbReference type="NCBIfam" id="NF033516">
    <property type="entry name" value="transpos_IS3"/>
    <property type="match status" value="1"/>
</dbReference>
<dbReference type="SUPFAM" id="SSF53098">
    <property type="entry name" value="Ribonuclease H-like"/>
    <property type="match status" value="1"/>
</dbReference>
<dbReference type="InterPro" id="IPR002514">
    <property type="entry name" value="Transposase_8"/>
</dbReference>
<gene>
    <name evidence="3" type="ORF">BN1232_05780</name>
</gene>
<sequence length="389" mass="43489">MPRMYSSSVRRQIVARLRSGEPVAAVAAETGICQATLFRWKRQALIDAGVIEGTPSVEADELAAAHKRIAALEAELALTRDACELFDEQAVVPPKRRRAIAEGLIARGHSARSACRITGLARSLLQYHRRRPVPDREVRRLIVADTISEIHQRSRGTYGRRRVRAALLADYEMNVNHKLGNSIMSEHGLCGLPRPGRRKPNLIGVDTPVDLVNRRFSATAPNELWCTDITEHPARDGKVYCCAILDCFSRMIVARTFSTTADTALVNNAVNMAVNNRMRCGPTILHADHGTQFTSWSFGENVRRWGLLGSFGTVGDCFDNAAMESFWARMQVELLNTRRWATTIELAAAMADYIDNFYNAERRHSYLGNISPTEFETLWTSTYSIPQLA</sequence>
<dbReference type="PROSITE" id="PS50994">
    <property type="entry name" value="INTEGRASE"/>
    <property type="match status" value="1"/>
</dbReference>
<reference evidence="3 4" key="1">
    <citation type="submission" date="2015-03" db="EMBL/GenBank/DDBJ databases">
        <authorList>
            <person name="Urmite Genomes"/>
        </authorList>
    </citation>
    <scope>NUCLEOTIDE SEQUENCE [LARGE SCALE GENOMIC DNA]</scope>
    <source>
        <strain evidence="3 4">CSUR P1491</strain>
    </source>
</reference>
<dbReference type="InterPro" id="IPR012337">
    <property type="entry name" value="RNaseH-like_sf"/>
</dbReference>
<name>A0A0E4CQZ4_MYCLN</name>
<dbReference type="GO" id="GO:0015074">
    <property type="term" value="P:DNA integration"/>
    <property type="evidence" value="ECO:0007669"/>
    <property type="project" value="InterPro"/>
</dbReference>
<dbReference type="InterPro" id="IPR050900">
    <property type="entry name" value="Transposase_IS3/IS150/IS904"/>
</dbReference>
<dbReference type="RefSeq" id="WP_090608062.1">
    <property type="nucleotide sequence ID" value="NZ_CTEE01000001.1"/>
</dbReference>